<dbReference type="Pfam" id="PF04195">
    <property type="entry name" value="Transposase_28"/>
    <property type="match status" value="1"/>
</dbReference>
<proteinExistence type="predicted"/>
<sequence length="329" mass="36936">AQSIIHVTRPNHPCTPYVYCIEAWRKKKTGFVNTRNGNKRKAQHEPRAHSHWRGGVAIKRRTNMSGNKPREIKVKLLCPSLSKVTQVVAWDHQKIDLGSICWAFGLDPSSVRLNGHFIGRGVDLVASSVTWKALLSFFSSKGLSTGKDHRDALLVTGKLCRLGLKRGHDSQDFQNGIEKVMEGENAGNSRGIKLEAANLLKNKKLKESNSDNRDKVNDHSGSIACNQFTCSYTNKNLKRIRKDEAIYDIIPLKLGARLPFTNFQCSVLKTLNIASTQLHPNGWAFVQALVILCEDSFFRVRKGDNCSDCLLDSFEETHFPLYWTSCLAV</sequence>
<dbReference type="Proteomes" id="UP000257109">
    <property type="component" value="Unassembled WGS sequence"/>
</dbReference>
<dbReference type="PANTHER" id="PTHR39104">
    <property type="entry name" value="AMINO ACID-LIGASE"/>
    <property type="match status" value="1"/>
</dbReference>
<dbReference type="AlphaFoldDB" id="A0A371FMC6"/>
<dbReference type="OrthoDB" id="751983at2759"/>
<reference evidence="2" key="1">
    <citation type="submission" date="2018-05" db="EMBL/GenBank/DDBJ databases">
        <title>Draft genome of Mucuna pruriens seed.</title>
        <authorList>
            <person name="Nnadi N.E."/>
            <person name="Vos R."/>
            <person name="Hasami M.H."/>
            <person name="Devisetty U.K."/>
            <person name="Aguiy J.C."/>
        </authorList>
    </citation>
    <scope>NUCLEOTIDE SEQUENCE [LARGE SCALE GENOMIC DNA]</scope>
    <source>
        <strain evidence="2">JCA_2017</strain>
    </source>
</reference>
<gene>
    <name evidence="2" type="ORF">CR513_40096</name>
</gene>
<organism evidence="2 3">
    <name type="scientific">Mucuna pruriens</name>
    <name type="common">Velvet bean</name>
    <name type="synonym">Dolichos pruriens</name>
    <dbReference type="NCBI Taxonomy" id="157652"/>
    <lineage>
        <taxon>Eukaryota</taxon>
        <taxon>Viridiplantae</taxon>
        <taxon>Streptophyta</taxon>
        <taxon>Embryophyta</taxon>
        <taxon>Tracheophyta</taxon>
        <taxon>Spermatophyta</taxon>
        <taxon>Magnoliopsida</taxon>
        <taxon>eudicotyledons</taxon>
        <taxon>Gunneridae</taxon>
        <taxon>Pentapetalae</taxon>
        <taxon>rosids</taxon>
        <taxon>fabids</taxon>
        <taxon>Fabales</taxon>
        <taxon>Fabaceae</taxon>
        <taxon>Papilionoideae</taxon>
        <taxon>50 kb inversion clade</taxon>
        <taxon>NPAAA clade</taxon>
        <taxon>indigoferoid/millettioid clade</taxon>
        <taxon>Phaseoleae</taxon>
        <taxon>Mucuna</taxon>
    </lineage>
</organism>
<name>A0A371FMC6_MUCPR</name>
<feature type="non-terminal residue" evidence="2">
    <location>
        <position position="329"/>
    </location>
</feature>
<dbReference type="PANTHER" id="PTHR39104:SF1">
    <property type="entry name" value="AMINO ACID-LIGASE"/>
    <property type="match status" value="1"/>
</dbReference>
<evidence type="ECO:0000259" key="1">
    <source>
        <dbReference type="Pfam" id="PF04195"/>
    </source>
</evidence>
<dbReference type="InterPro" id="IPR007321">
    <property type="entry name" value="Transposase_28"/>
</dbReference>
<accession>A0A371FMC6</accession>
<feature type="non-terminal residue" evidence="2">
    <location>
        <position position="1"/>
    </location>
</feature>
<feature type="domain" description="Transposase (putative) gypsy type" evidence="1">
    <location>
        <begin position="254"/>
        <end position="299"/>
    </location>
</feature>
<dbReference type="EMBL" id="QJKJ01008531">
    <property type="protein sequence ID" value="RDX79469.1"/>
    <property type="molecule type" value="Genomic_DNA"/>
</dbReference>
<dbReference type="STRING" id="157652.A0A371FMC6"/>
<protein>
    <recommendedName>
        <fullName evidence="1">Transposase (putative) gypsy type domain-containing protein</fullName>
    </recommendedName>
</protein>
<keyword evidence="3" id="KW-1185">Reference proteome</keyword>
<evidence type="ECO:0000313" key="2">
    <source>
        <dbReference type="EMBL" id="RDX79469.1"/>
    </source>
</evidence>
<evidence type="ECO:0000313" key="3">
    <source>
        <dbReference type="Proteomes" id="UP000257109"/>
    </source>
</evidence>
<comment type="caution">
    <text evidence="2">The sequence shown here is derived from an EMBL/GenBank/DDBJ whole genome shotgun (WGS) entry which is preliminary data.</text>
</comment>